<dbReference type="Gene3D" id="3.40.50.2000">
    <property type="entry name" value="Glycogen Phosphorylase B"/>
    <property type="match status" value="2"/>
</dbReference>
<dbReference type="InterPro" id="IPR050426">
    <property type="entry name" value="Glycosyltransferase_28"/>
</dbReference>
<dbReference type="EMBL" id="BAAAQR010000005">
    <property type="protein sequence ID" value="GAA2146124.1"/>
    <property type="molecule type" value="Genomic_DNA"/>
</dbReference>
<organism evidence="3 4">
    <name type="scientific">Nocardioides koreensis</name>
    <dbReference type="NCBI Taxonomy" id="433651"/>
    <lineage>
        <taxon>Bacteria</taxon>
        <taxon>Bacillati</taxon>
        <taxon>Actinomycetota</taxon>
        <taxon>Actinomycetes</taxon>
        <taxon>Propionibacteriales</taxon>
        <taxon>Nocardioidaceae</taxon>
        <taxon>Nocardioides</taxon>
    </lineage>
</organism>
<feature type="compositionally biased region" description="Basic and acidic residues" evidence="1">
    <location>
        <begin position="340"/>
        <end position="352"/>
    </location>
</feature>
<dbReference type="RefSeq" id="WP_344151419.1">
    <property type="nucleotide sequence ID" value="NZ_BAAAQR010000005.1"/>
</dbReference>
<dbReference type="PANTHER" id="PTHR48050">
    <property type="entry name" value="STEROL 3-BETA-GLUCOSYLTRANSFERASE"/>
    <property type="match status" value="1"/>
</dbReference>
<gene>
    <name evidence="3" type="ORF">GCM10009844_21800</name>
</gene>
<feature type="domain" description="Erythromycin biosynthesis protein CIII-like C-terminal" evidence="2">
    <location>
        <begin position="202"/>
        <end position="346"/>
    </location>
</feature>
<comment type="caution">
    <text evidence="3">The sequence shown here is derived from an EMBL/GenBank/DDBJ whole genome shotgun (WGS) entry which is preliminary data.</text>
</comment>
<evidence type="ECO:0000313" key="4">
    <source>
        <dbReference type="Proteomes" id="UP001501771"/>
    </source>
</evidence>
<reference evidence="3 4" key="1">
    <citation type="journal article" date="2019" name="Int. J. Syst. Evol. Microbiol.">
        <title>The Global Catalogue of Microorganisms (GCM) 10K type strain sequencing project: providing services to taxonomists for standard genome sequencing and annotation.</title>
        <authorList>
            <consortium name="The Broad Institute Genomics Platform"/>
            <consortium name="The Broad Institute Genome Sequencing Center for Infectious Disease"/>
            <person name="Wu L."/>
            <person name="Ma J."/>
        </authorList>
    </citation>
    <scope>NUCLEOTIDE SEQUENCE [LARGE SCALE GENOMIC DNA]</scope>
    <source>
        <strain evidence="3 4">JCM 16022</strain>
    </source>
</reference>
<evidence type="ECO:0000256" key="1">
    <source>
        <dbReference type="SAM" id="MobiDB-lite"/>
    </source>
</evidence>
<keyword evidence="4" id="KW-1185">Reference proteome</keyword>
<dbReference type="SUPFAM" id="SSF53756">
    <property type="entry name" value="UDP-Glycosyltransferase/glycogen phosphorylase"/>
    <property type="match status" value="1"/>
</dbReference>
<feature type="region of interest" description="Disordered" evidence="1">
    <location>
        <begin position="340"/>
        <end position="363"/>
    </location>
</feature>
<dbReference type="Proteomes" id="UP001501771">
    <property type="component" value="Unassembled WGS sequence"/>
</dbReference>
<evidence type="ECO:0000259" key="2">
    <source>
        <dbReference type="Pfam" id="PF06722"/>
    </source>
</evidence>
<name>A0ABN2ZRB2_9ACTN</name>
<protein>
    <recommendedName>
        <fullName evidence="2">Erythromycin biosynthesis protein CIII-like C-terminal domain-containing protein</fullName>
    </recommendedName>
</protein>
<dbReference type="Pfam" id="PF06722">
    <property type="entry name" value="EryCIII-like_C"/>
    <property type="match status" value="1"/>
</dbReference>
<dbReference type="InterPro" id="IPR010610">
    <property type="entry name" value="EryCIII-like_C"/>
</dbReference>
<accession>A0ABN2ZRB2</accession>
<dbReference type="PANTHER" id="PTHR48050:SF13">
    <property type="entry name" value="STEROL 3-BETA-GLUCOSYLTRANSFERASE UGT80A2"/>
    <property type="match status" value="1"/>
</dbReference>
<evidence type="ECO:0000313" key="3">
    <source>
        <dbReference type="EMBL" id="GAA2146124.1"/>
    </source>
</evidence>
<sequence>MPPALAIAAQLAGRGHRVRFLGHEANRAAVGAAGFEHEAYATARPFSSRAPGSPLAQLAMFADRGMGRDLLDSLRRSPADLVVVDCLLFGAMEALRESATRYVVLEHLYDAYLRGPWLHGPLGLGMRARRLRPTRSLAGAAATLVATLPELDAGSRRSHAEGLDFVGPVVPPLGPRPEAPEPAVLISLSTYAFPGMTRRLQSLLDAAGDLDARVVATTGPVIDPSDLRPPTNTEVHRYVPHAEVMPRMSLVVGHGGHGTTMQALAHDLPVLVMPMHPFLDQPMVGASVAGAGAGAVVRRSATPAALAPVLAGLLAAGPHREAAARLGAAIRAMPGARNGADRIEELLRREPRAPGPGRPAARR</sequence>
<proteinExistence type="predicted"/>